<keyword evidence="2 7" id="KW-0378">Hydrolase</keyword>
<comment type="function">
    <text evidence="7">RNA helicase.</text>
</comment>
<dbReference type="SUPFAM" id="SSF52540">
    <property type="entry name" value="P-loop containing nucleoside triphosphate hydrolases"/>
    <property type="match status" value="2"/>
</dbReference>
<dbReference type="InterPro" id="IPR027417">
    <property type="entry name" value="P-loop_NTPase"/>
</dbReference>
<dbReference type="Pfam" id="PF00270">
    <property type="entry name" value="DEAD"/>
    <property type="match status" value="1"/>
</dbReference>
<evidence type="ECO:0000256" key="7">
    <source>
        <dbReference type="RuleBase" id="RU365068"/>
    </source>
</evidence>
<dbReference type="InterPro" id="IPR014014">
    <property type="entry name" value="RNA_helicase_DEAD_Q_motif"/>
</dbReference>
<dbReference type="GO" id="GO:0005524">
    <property type="term" value="F:ATP binding"/>
    <property type="evidence" value="ECO:0007669"/>
    <property type="project" value="UniProtKB-UniRule"/>
</dbReference>
<evidence type="ECO:0000259" key="9">
    <source>
        <dbReference type="PROSITE" id="PS51195"/>
    </source>
</evidence>
<protein>
    <recommendedName>
        <fullName evidence="7">ATP-dependent RNA helicase</fullName>
        <ecNumber evidence="7">3.6.4.13</ecNumber>
    </recommendedName>
</protein>
<dbReference type="AlphaFoldDB" id="A0AA86PEL9"/>
<keyword evidence="12" id="KW-1185">Reference proteome</keyword>
<feature type="short sequence motif" description="Q motif" evidence="6">
    <location>
        <begin position="5"/>
        <end position="33"/>
    </location>
</feature>
<dbReference type="GO" id="GO:0003724">
    <property type="term" value="F:RNA helicase activity"/>
    <property type="evidence" value="ECO:0007669"/>
    <property type="project" value="UniProtKB-EC"/>
</dbReference>
<dbReference type="Gene3D" id="3.40.50.300">
    <property type="entry name" value="P-loop containing nucleotide triphosphate hydrolases"/>
    <property type="match status" value="2"/>
</dbReference>
<gene>
    <name evidence="10" type="ORF">HINF_LOCUS21997</name>
    <name evidence="11" type="ORF">HINF_LOCUS28095</name>
</gene>
<dbReference type="GO" id="GO:0003723">
    <property type="term" value="F:RNA binding"/>
    <property type="evidence" value="ECO:0007669"/>
    <property type="project" value="UniProtKB-UniRule"/>
</dbReference>
<comment type="caution">
    <text evidence="10">The sequence shown here is derived from an EMBL/GenBank/DDBJ whole genome shotgun (WGS) entry which is preliminary data.</text>
</comment>
<dbReference type="PROSITE" id="PS51192">
    <property type="entry name" value="HELICASE_ATP_BIND_1"/>
    <property type="match status" value="1"/>
</dbReference>
<reference evidence="11 12" key="2">
    <citation type="submission" date="2024-07" db="EMBL/GenBank/DDBJ databases">
        <authorList>
            <person name="Akdeniz Z."/>
        </authorList>
    </citation>
    <scope>NUCLEOTIDE SEQUENCE [LARGE SCALE GENOMIC DNA]</scope>
</reference>
<dbReference type="GO" id="GO:0016787">
    <property type="term" value="F:hydrolase activity"/>
    <property type="evidence" value="ECO:0007669"/>
    <property type="project" value="UniProtKB-KW"/>
</dbReference>
<comment type="catalytic activity">
    <reaction evidence="7">
        <text>ATP + H2O = ADP + phosphate + H(+)</text>
        <dbReference type="Rhea" id="RHEA:13065"/>
        <dbReference type="ChEBI" id="CHEBI:15377"/>
        <dbReference type="ChEBI" id="CHEBI:15378"/>
        <dbReference type="ChEBI" id="CHEBI:30616"/>
        <dbReference type="ChEBI" id="CHEBI:43474"/>
        <dbReference type="ChEBI" id="CHEBI:456216"/>
        <dbReference type="EC" id="3.6.4.13"/>
    </reaction>
</comment>
<evidence type="ECO:0000313" key="11">
    <source>
        <dbReference type="EMBL" id="CAL6021281.1"/>
    </source>
</evidence>
<evidence type="ECO:0000256" key="6">
    <source>
        <dbReference type="PROSITE-ProRule" id="PRU00552"/>
    </source>
</evidence>
<dbReference type="InterPro" id="IPR001650">
    <property type="entry name" value="Helicase_C-like"/>
</dbReference>
<organism evidence="10">
    <name type="scientific">Hexamita inflata</name>
    <dbReference type="NCBI Taxonomy" id="28002"/>
    <lineage>
        <taxon>Eukaryota</taxon>
        <taxon>Metamonada</taxon>
        <taxon>Diplomonadida</taxon>
        <taxon>Hexamitidae</taxon>
        <taxon>Hexamitinae</taxon>
        <taxon>Hexamita</taxon>
    </lineage>
</organism>
<evidence type="ECO:0000313" key="12">
    <source>
        <dbReference type="Proteomes" id="UP001642409"/>
    </source>
</evidence>
<feature type="domain" description="Helicase ATP-binding" evidence="8">
    <location>
        <begin position="37"/>
        <end position="213"/>
    </location>
</feature>
<comment type="domain">
    <text evidence="7">The Q motif is unique to and characteristic of the DEAD box family of RNA helicases and controls ATP binding and hydrolysis.</text>
</comment>
<keyword evidence="4 7" id="KW-0067">ATP-binding</keyword>
<evidence type="ECO:0000256" key="2">
    <source>
        <dbReference type="ARBA" id="ARBA00022801"/>
    </source>
</evidence>
<dbReference type="Pfam" id="PF00271">
    <property type="entry name" value="Helicase_C"/>
    <property type="match status" value="1"/>
</dbReference>
<dbReference type="InterPro" id="IPR011545">
    <property type="entry name" value="DEAD/DEAH_box_helicase_dom"/>
</dbReference>
<reference evidence="10" key="1">
    <citation type="submission" date="2023-06" db="EMBL/GenBank/DDBJ databases">
        <authorList>
            <person name="Kurt Z."/>
        </authorList>
    </citation>
    <scope>NUCLEOTIDE SEQUENCE</scope>
</reference>
<feature type="domain" description="DEAD-box RNA helicase Q" evidence="9">
    <location>
        <begin position="5"/>
        <end position="33"/>
    </location>
</feature>
<dbReference type="EC" id="3.6.4.13" evidence="7"/>
<evidence type="ECO:0000256" key="1">
    <source>
        <dbReference type="ARBA" id="ARBA00022741"/>
    </source>
</evidence>
<evidence type="ECO:0000256" key="4">
    <source>
        <dbReference type="ARBA" id="ARBA00022840"/>
    </source>
</evidence>
<dbReference type="PROSITE" id="PS51195">
    <property type="entry name" value="Q_MOTIF"/>
    <property type="match status" value="1"/>
</dbReference>
<evidence type="ECO:0000259" key="8">
    <source>
        <dbReference type="PROSITE" id="PS51192"/>
    </source>
</evidence>
<name>A0AA86PEL9_9EUKA</name>
<proteinExistence type="inferred from homology"/>
<dbReference type="InterPro" id="IPR014001">
    <property type="entry name" value="Helicase_ATP-bd"/>
</dbReference>
<keyword evidence="5 7" id="KW-0694">RNA-binding</keyword>
<dbReference type="EMBL" id="CAXDID020000088">
    <property type="protein sequence ID" value="CAL6021281.1"/>
    <property type="molecule type" value="Genomic_DNA"/>
</dbReference>
<keyword evidence="3 7" id="KW-0347">Helicase</keyword>
<accession>A0AA86PEL9</accession>
<dbReference type="EMBL" id="CATOUU010000564">
    <property type="protein sequence ID" value="CAI9934352.1"/>
    <property type="molecule type" value="Genomic_DNA"/>
</dbReference>
<keyword evidence="1 7" id="KW-0547">Nucleotide-binding</keyword>
<dbReference type="SMART" id="SM00487">
    <property type="entry name" value="DEXDc"/>
    <property type="match status" value="1"/>
</dbReference>
<evidence type="ECO:0000313" key="10">
    <source>
        <dbReference type="EMBL" id="CAI9934352.1"/>
    </source>
</evidence>
<dbReference type="Proteomes" id="UP001642409">
    <property type="component" value="Unassembled WGS sequence"/>
</dbReference>
<sequence length="402" mass="45449">MKQQTSWSELGLQNNIVTALQSNKYQNPTEVQSLLLSKIRDSSASIICEAPDGAGKTIASIIAAIQKIDVKQLQIQAIIMVNNENHLQQFLSPVQKLCQALNIKYDVCIGLVDGYTIKLDKHLIIGTVDGILQNFVSKTVLGTNHFTPNSLINVKLLVIHDADLFFSQSQMKENVQLVIQSVNQQTQKILFSYVLDSDTQIKMKQKWFQGKEVTSIKQTLTLKNTFHLYFDAKGKGDTAKIGMLEKILSVFYFRPNFKCVVYCRAQTSVNAVCKKLKENDFAHSKVDLDTTQINSRTQYQAFQEDKTKIYVTNTQTFKINVPLSYVIMYDMPQIATPINYIQKTQHSTSNLACITINMINNDTEKKALDTISAYCQSNLKLQNMFTEVTVATIEAEVSKRLK</sequence>
<comment type="similarity">
    <text evidence="7">Belongs to the DEAD box helicase family.</text>
</comment>
<evidence type="ECO:0000256" key="5">
    <source>
        <dbReference type="ARBA" id="ARBA00022884"/>
    </source>
</evidence>
<dbReference type="PANTHER" id="PTHR24031">
    <property type="entry name" value="RNA HELICASE"/>
    <property type="match status" value="1"/>
</dbReference>
<evidence type="ECO:0000256" key="3">
    <source>
        <dbReference type="ARBA" id="ARBA00022806"/>
    </source>
</evidence>